<keyword evidence="2" id="KW-0853">WD repeat</keyword>
<accession>A0ABY0GUI6</accession>
<feature type="domain" description="MIOS-like alpha-solenoid" evidence="6">
    <location>
        <begin position="571"/>
        <end position="807"/>
    </location>
</feature>
<dbReference type="InterPro" id="IPR037593">
    <property type="entry name" value="MIOS/Sea4"/>
</dbReference>
<evidence type="ECO:0000256" key="1">
    <source>
        <dbReference type="ARBA" id="ARBA00009713"/>
    </source>
</evidence>
<sequence>MERPEPGLIKWSPNPAYDSFIHINLTHRLIQLYEPTGHAQHGRFNFKKLSRHEETPPLTTYDWSPRFPGLVALGTANGAVNLLRIDDNSNGYHERAPKFGRMCQAIAFNTDTFLAVGYERVRNDHSLHIWDVSRLLSHDPATPGLPKHELMESSQKLEAAVSVSSIKFFEDNPMTVIAGLKNQGIRIYDLRDPAGGVINFQTKCNNNLAIDYADQNYFASSSLDQPGVLVWDRRATSRPSASPLYLDAVDNEELPWGAGLKIDRATGVDPVRFQDRYSLIRSLRFSRDQRGLLAVLSRTGQLKVFETRKELISPQAESAHGPELLKVRRSYELARSYELDLSDHSSSRKDDRADSIVSFDWVNLSSPVLSPRAVVLRANGSFDILEKPSYTSQHLYKMVPWQTPYRGLAEGGRYHSLMQFDAQQYPEMMSSVLIDSALADVPLFGSQKKAITPIVQNILHSQPPDHDIVVDEDASNIQPEELFTAASTTAEKLRGIRRFVKDNPQESSSSSQSQKASSSDDELDESLMGLSITSFGQVSNRQLHEKLLSLTQGARGLPKDAQAVLDHVMLLRAKENYLFDCASNREIVADDPWLQDLWDWIAGAEEAATDGGMLTSGVDFGYLGVYNIWFDDLGARGTARLGDGVRIPDAAAWERLLQTINKKSGEPLYKGVDTRKPAHRQAAMRVCSWGRSRDTDFRNHAKMAPSGRDSSWYTMAAAHALFEGNSKQAVQILKTGSSKHPELLFVSLALQLIGRGDLDEARGKLDFDEAVASKSDPYLRAISSLIATNDWEIIVNQESLPLRERTFVAVRNFDDYRLTKWLDDQLAKAIETGDIEGIVLTGITDRLVDIFAKYIEKFNDVQTAILVLSICSPRYIDDYRCHTWRNAYRAYLQRHKAFFQRTKFEVESTKKSKLGGVPTITSPSRQIALRCVYCDAEYELSKTTAGLSSAAHEQRNPLMAASLNAGVSCPSCGRHLPRCVVCLEIVAVPRSDKPEAPPDPEARVAARFPTFCLRCEHVLHLDHARQWFSRHVECPVPECRCRCAFRANPELNYV</sequence>
<keyword evidence="8" id="KW-1185">Reference proteome</keyword>
<feature type="region of interest" description="Disordered" evidence="4">
    <location>
        <begin position="501"/>
        <end position="523"/>
    </location>
</feature>
<dbReference type="Pfam" id="PF17034">
    <property type="entry name" value="zinc_ribbon_16"/>
    <property type="match status" value="1"/>
</dbReference>
<dbReference type="PANTHER" id="PTHR16453:SF9">
    <property type="entry name" value="GATOR COMPLEX PROTEIN MIOS"/>
    <property type="match status" value="1"/>
</dbReference>
<dbReference type="InterPro" id="IPR031488">
    <property type="entry name" value="Zn_ribbon_mio"/>
</dbReference>
<evidence type="ECO:0000256" key="3">
    <source>
        <dbReference type="ARBA" id="ARBA00022737"/>
    </source>
</evidence>
<evidence type="ECO:0008006" key="9">
    <source>
        <dbReference type="Google" id="ProtNLM"/>
    </source>
</evidence>
<dbReference type="PANTHER" id="PTHR16453">
    <property type="entry name" value="WD40 DOMAIN-CONTAINING PROTEIN MIO FAMILY MEMBER"/>
    <property type="match status" value="1"/>
</dbReference>
<evidence type="ECO:0000259" key="5">
    <source>
        <dbReference type="Pfam" id="PF17034"/>
    </source>
</evidence>
<evidence type="ECO:0000313" key="8">
    <source>
        <dbReference type="Proteomes" id="UP000294003"/>
    </source>
</evidence>
<dbReference type="Pfam" id="PF21719">
    <property type="entry name" value="MIOS_a-sol"/>
    <property type="match status" value="1"/>
</dbReference>
<evidence type="ECO:0000313" key="7">
    <source>
        <dbReference type="EMBL" id="RYO77412.1"/>
    </source>
</evidence>
<protein>
    <recommendedName>
        <fullName evidence="9">WD repeat protein mio zinc-ribbon like domain-containing protein</fullName>
    </recommendedName>
</protein>
<feature type="domain" description="GATOR2 complex protein MIO zinc-ribbon like" evidence="5">
    <location>
        <begin position="963"/>
        <end position="1044"/>
    </location>
</feature>
<dbReference type="Gene3D" id="2.130.10.10">
    <property type="entry name" value="YVTN repeat-like/Quinoprotein amine dehydrogenase"/>
    <property type="match status" value="1"/>
</dbReference>
<comment type="similarity">
    <text evidence="1">Belongs to the WD repeat mio family.</text>
</comment>
<comment type="caution">
    <text evidence="7">The sequence shown here is derived from an EMBL/GenBank/DDBJ whole genome shotgun (WGS) entry which is preliminary data.</text>
</comment>
<evidence type="ECO:0000259" key="6">
    <source>
        <dbReference type="Pfam" id="PF21719"/>
    </source>
</evidence>
<dbReference type="InterPro" id="IPR015943">
    <property type="entry name" value="WD40/YVTN_repeat-like_dom_sf"/>
</dbReference>
<organism evidence="7 8">
    <name type="scientific">Monosporascus cannonballus</name>
    <dbReference type="NCBI Taxonomy" id="155416"/>
    <lineage>
        <taxon>Eukaryota</taxon>
        <taxon>Fungi</taxon>
        <taxon>Dikarya</taxon>
        <taxon>Ascomycota</taxon>
        <taxon>Pezizomycotina</taxon>
        <taxon>Sordariomycetes</taxon>
        <taxon>Xylariomycetidae</taxon>
        <taxon>Xylariales</taxon>
        <taxon>Xylariales incertae sedis</taxon>
        <taxon>Monosporascus</taxon>
    </lineage>
</organism>
<gene>
    <name evidence="7" type="ORF">DL762_009283</name>
</gene>
<dbReference type="SUPFAM" id="SSF50978">
    <property type="entry name" value="WD40 repeat-like"/>
    <property type="match status" value="1"/>
</dbReference>
<dbReference type="InterPro" id="IPR036322">
    <property type="entry name" value="WD40_repeat_dom_sf"/>
</dbReference>
<dbReference type="Proteomes" id="UP000294003">
    <property type="component" value="Unassembled WGS sequence"/>
</dbReference>
<dbReference type="EMBL" id="QJNS01000464">
    <property type="protein sequence ID" value="RYO77412.1"/>
    <property type="molecule type" value="Genomic_DNA"/>
</dbReference>
<reference evidence="7 8" key="1">
    <citation type="submission" date="2018-06" db="EMBL/GenBank/DDBJ databases">
        <title>Complete Genomes of Monosporascus.</title>
        <authorList>
            <person name="Robinson A.J."/>
            <person name="Natvig D.O."/>
        </authorList>
    </citation>
    <scope>NUCLEOTIDE SEQUENCE [LARGE SCALE GENOMIC DNA]</scope>
    <source>
        <strain evidence="7 8">CBS 609.92</strain>
    </source>
</reference>
<keyword evidence="3" id="KW-0677">Repeat</keyword>
<dbReference type="InterPro" id="IPR049092">
    <property type="entry name" value="MIOS_a-sol"/>
</dbReference>
<feature type="compositionally biased region" description="Low complexity" evidence="4">
    <location>
        <begin position="505"/>
        <end position="517"/>
    </location>
</feature>
<proteinExistence type="inferred from homology"/>
<evidence type="ECO:0000256" key="4">
    <source>
        <dbReference type="SAM" id="MobiDB-lite"/>
    </source>
</evidence>
<name>A0ABY0GUI6_9PEZI</name>
<evidence type="ECO:0000256" key="2">
    <source>
        <dbReference type="ARBA" id="ARBA00022574"/>
    </source>
</evidence>